<keyword evidence="1" id="KW-0472">Membrane</keyword>
<reference evidence="2" key="1">
    <citation type="submission" date="2014-09" db="EMBL/GenBank/DDBJ databases">
        <authorList>
            <person name="Magalhaes I.L.F."/>
            <person name="Oliveira U."/>
            <person name="Santos F.R."/>
            <person name="Vidigal T.H.D.A."/>
            <person name="Brescovit A.D."/>
            <person name="Santos A.J."/>
        </authorList>
    </citation>
    <scope>NUCLEOTIDE SEQUENCE</scope>
    <source>
        <tissue evidence="2">Shoot tissue taken approximately 20 cm above the soil surface</tissue>
    </source>
</reference>
<proteinExistence type="predicted"/>
<evidence type="ECO:0000256" key="1">
    <source>
        <dbReference type="SAM" id="Phobius"/>
    </source>
</evidence>
<accession>A0A0A9BJ81</accession>
<sequence>MWGSLKQPRKASISIVNARFIFPCLMIILIALIC</sequence>
<name>A0A0A9BJ81_ARUDO</name>
<organism evidence="2">
    <name type="scientific">Arundo donax</name>
    <name type="common">Giant reed</name>
    <name type="synonym">Donax arundinaceus</name>
    <dbReference type="NCBI Taxonomy" id="35708"/>
    <lineage>
        <taxon>Eukaryota</taxon>
        <taxon>Viridiplantae</taxon>
        <taxon>Streptophyta</taxon>
        <taxon>Embryophyta</taxon>
        <taxon>Tracheophyta</taxon>
        <taxon>Spermatophyta</taxon>
        <taxon>Magnoliopsida</taxon>
        <taxon>Liliopsida</taxon>
        <taxon>Poales</taxon>
        <taxon>Poaceae</taxon>
        <taxon>PACMAD clade</taxon>
        <taxon>Arundinoideae</taxon>
        <taxon>Arundineae</taxon>
        <taxon>Arundo</taxon>
    </lineage>
</organism>
<dbReference type="AlphaFoldDB" id="A0A0A9BJ81"/>
<reference evidence="2" key="2">
    <citation type="journal article" date="2015" name="Data Brief">
        <title>Shoot transcriptome of the giant reed, Arundo donax.</title>
        <authorList>
            <person name="Barrero R.A."/>
            <person name="Guerrero F.D."/>
            <person name="Moolhuijzen P."/>
            <person name="Goolsby J.A."/>
            <person name="Tidwell J."/>
            <person name="Bellgard S.E."/>
            <person name="Bellgard M.I."/>
        </authorList>
    </citation>
    <scope>NUCLEOTIDE SEQUENCE</scope>
    <source>
        <tissue evidence="2">Shoot tissue taken approximately 20 cm above the soil surface</tissue>
    </source>
</reference>
<keyword evidence="1" id="KW-1133">Transmembrane helix</keyword>
<keyword evidence="1" id="KW-0812">Transmembrane</keyword>
<feature type="transmembrane region" description="Helical" evidence="1">
    <location>
        <begin position="12"/>
        <end position="33"/>
    </location>
</feature>
<dbReference type="EMBL" id="GBRH01234459">
    <property type="protein sequence ID" value="JAD63436.1"/>
    <property type="molecule type" value="Transcribed_RNA"/>
</dbReference>
<protein>
    <submittedName>
        <fullName evidence="2">Uncharacterized protein</fullName>
    </submittedName>
</protein>
<evidence type="ECO:0000313" key="2">
    <source>
        <dbReference type="EMBL" id="JAD63436.1"/>
    </source>
</evidence>